<dbReference type="AlphaFoldDB" id="F8L1H6"/>
<protein>
    <submittedName>
        <fullName evidence="1">Uncharacterized protein</fullName>
    </submittedName>
</protein>
<gene>
    <name evidence="1" type="ordered locus">PUV_21680</name>
</gene>
<sequence length="35" mass="3770">MNFLTNLQKINLVTLLGANGAPLSFDQVLINLAVL</sequence>
<proteinExistence type="predicted"/>
<name>F8L1H6_PARAV</name>
<dbReference type="KEGG" id="puv:PUV_21680"/>
<evidence type="ECO:0000313" key="2">
    <source>
        <dbReference type="Proteomes" id="UP000000495"/>
    </source>
</evidence>
<reference key="1">
    <citation type="journal article" date="2011" name="Mol. Biol. Evol.">
        <title>Unity in variety -- the pan-genome of the Chlamydiae.</title>
        <authorList>
            <person name="Collingro A."/>
            <person name="Tischler P."/>
            <person name="Weinmaier T."/>
            <person name="Penz T."/>
            <person name="Heinz E."/>
            <person name="Brunham R.C."/>
            <person name="Read T.D."/>
            <person name="Bavoil P.M."/>
            <person name="Sachse K."/>
            <person name="Kahane S."/>
            <person name="Friedman M.G."/>
            <person name="Rattei T."/>
            <person name="Myers G.S.A."/>
            <person name="Horn M."/>
        </authorList>
    </citation>
    <scope>NUCLEOTIDE SEQUENCE</scope>
    <source>
        <strain>UV7</strain>
    </source>
</reference>
<keyword evidence="2" id="KW-1185">Reference proteome</keyword>
<dbReference type="HOGENOM" id="CLU_3366331_0_0_0"/>
<organism evidence="1 2">
    <name type="scientific">Parachlamydia acanthamoebae (strain UV7)</name>
    <dbReference type="NCBI Taxonomy" id="765952"/>
    <lineage>
        <taxon>Bacteria</taxon>
        <taxon>Pseudomonadati</taxon>
        <taxon>Chlamydiota</taxon>
        <taxon>Chlamydiia</taxon>
        <taxon>Parachlamydiales</taxon>
        <taxon>Parachlamydiaceae</taxon>
        <taxon>Parachlamydia</taxon>
    </lineage>
</organism>
<dbReference type="EMBL" id="FR872580">
    <property type="protein sequence ID" value="CCB87118.1"/>
    <property type="molecule type" value="Genomic_DNA"/>
</dbReference>
<accession>F8L1H6</accession>
<dbReference type="Proteomes" id="UP000000495">
    <property type="component" value="Chromosome"/>
</dbReference>
<dbReference type="STRING" id="765952.PUV_21680"/>
<reference evidence="1 2" key="2">
    <citation type="journal article" date="2011" name="Mol. Biol. Evol.">
        <title>Unity in variety--the pan-genome of the Chlamydiae.</title>
        <authorList>
            <person name="Collingro A."/>
            <person name="Tischler P."/>
            <person name="Weinmaier T."/>
            <person name="Penz T."/>
            <person name="Heinz E."/>
            <person name="Brunham R.C."/>
            <person name="Read T.D."/>
            <person name="Bavoil P.M."/>
            <person name="Sachse K."/>
            <person name="Kahane S."/>
            <person name="Friedman M.G."/>
            <person name="Rattei T."/>
            <person name="Myers G.S."/>
            <person name="Horn M."/>
        </authorList>
    </citation>
    <scope>NUCLEOTIDE SEQUENCE [LARGE SCALE GENOMIC DNA]</scope>
    <source>
        <strain evidence="2">UV7</strain>
    </source>
</reference>
<evidence type="ECO:0000313" key="1">
    <source>
        <dbReference type="EMBL" id="CCB87118.1"/>
    </source>
</evidence>